<feature type="binding site" evidence="3">
    <location>
        <position position="8"/>
    </location>
    <ligand>
        <name>Zn(2+)</name>
        <dbReference type="ChEBI" id="CHEBI:29105"/>
    </ligand>
</feature>
<gene>
    <name evidence="3" type="primary">yacG</name>
    <name evidence="4" type="ORF">AQ619_05710</name>
</gene>
<dbReference type="GO" id="GO:0008657">
    <property type="term" value="F:DNA topoisomerase type II (double strand cut, ATP-hydrolyzing) inhibitor activity"/>
    <property type="evidence" value="ECO:0007669"/>
    <property type="project" value="UniProtKB-UniRule"/>
</dbReference>
<dbReference type="GO" id="GO:0008270">
    <property type="term" value="F:zinc ion binding"/>
    <property type="evidence" value="ECO:0007669"/>
    <property type="project" value="UniProtKB-UniRule"/>
</dbReference>
<dbReference type="SUPFAM" id="SSF57716">
    <property type="entry name" value="Glucocorticoid receptor-like (DNA-binding domain)"/>
    <property type="match status" value="1"/>
</dbReference>
<comment type="cofactor">
    <cofactor evidence="3">
        <name>Zn(2+)</name>
        <dbReference type="ChEBI" id="CHEBI:29105"/>
    </cofactor>
    <text evidence="3">Binds 1 zinc ion.</text>
</comment>
<dbReference type="HAMAP" id="MF_00649">
    <property type="entry name" value="DNA_gyrase_inhibitor_YacG"/>
    <property type="match status" value="1"/>
</dbReference>
<dbReference type="Pfam" id="PF03884">
    <property type="entry name" value="YacG"/>
    <property type="match status" value="1"/>
</dbReference>
<dbReference type="Proteomes" id="UP000056905">
    <property type="component" value="Chromosome"/>
</dbReference>
<dbReference type="Gene3D" id="3.30.50.10">
    <property type="entry name" value="Erythroid Transcription Factor GATA-1, subunit A"/>
    <property type="match status" value="1"/>
</dbReference>
<proteinExistence type="inferred from homology"/>
<keyword evidence="1 3" id="KW-0479">Metal-binding</keyword>
<evidence type="ECO:0000256" key="2">
    <source>
        <dbReference type="ARBA" id="ARBA00022833"/>
    </source>
</evidence>
<dbReference type="EMBL" id="CP013002">
    <property type="protein sequence ID" value="ALL12890.1"/>
    <property type="molecule type" value="Genomic_DNA"/>
</dbReference>
<name>A0A0N7JHB0_9CAUL</name>
<dbReference type="STRING" id="69395.AQ619_05710"/>
<dbReference type="OrthoDB" id="9809663at2"/>
<sequence length="59" mass="6594">MSNACPICSKPVDPAFRPFCSKRCSDVDLQRWLSERYVVPATDDEGVNPGSGDIYRNDD</sequence>
<dbReference type="InterPro" id="IPR013088">
    <property type="entry name" value="Znf_NHR/GATA"/>
</dbReference>
<feature type="binding site" evidence="3">
    <location>
        <position position="20"/>
    </location>
    <ligand>
        <name>Zn(2+)</name>
        <dbReference type="ChEBI" id="CHEBI:29105"/>
    </ligand>
</feature>
<comment type="similarity">
    <text evidence="3">Belongs to the DNA gyrase inhibitor YacG family.</text>
</comment>
<evidence type="ECO:0000313" key="5">
    <source>
        <dbReference type="Proteomes" id="UP000056905"/>
    </source>
</evidence>
<evidence type="ECO:0000313" key="4">
    <source>
        <dbReference type="EMBL" id="ALL12890.1"/>
    </source>
</evidence>
<keyword evidence="5" id="KW-1185">Reference proteome</keyword>
<dbReference type="AlphaFoldDB" id="A0A0N7JHB0"/>
<evidence type="ECO:0000256" key="1">
    <source>
        <dbReference type="ARBA" id="ARBA00022723"/>
    </source>
</evidence>
<dbReference type="GO" id="GO:0006355">
    <property type="term" value="P:regulation of DNA-templated transcription"/>
    <property type="evidence" value="ECO:0007669"/>
    <property type="project" value="InterPro"/>
</dbReference>
<comment type="subunit">
    <text evidence="3">Interacts with GyrB.</text>
</comment>
<dbReference type="RefSeq" id="WP_062145352.1">
    <property type="nucleotide sequence ID" value="NZ_CP013002.1"/>
</dbReference>
<feature type="binding site" evidence="3">
    <location>
        <position position="24"/>
    </location>
    <ligand>
        <name>Zn(2+)</name>
        <dbReference type="ChEBI" id="CHEBI:29105"/>
    </ligand>
</feature>
<comment type="function">
    <text evidence="3">Inhibits all the catalytic activities of DNA gyrase by preventing its interaction with DNA. Acts by binding directly to the C-terminal domain of GyrB, which probably disrupts DNA binding by the gyrase.</text>
</comment>
<dbReference type="KEGG" id="chq:AQ619_05710"/>
<feature type="binding site" evidence="3">
    <location>
        <position position="5"/>
    </location>
    <ligand>
        <name>Zn(2+)</name>
        <dbReference type="ChEBI" id="CHEBI:29105"/>
    </ligand>
</feature>
<organism evidence="4 5">
    <name type="scientific">Caulobacter henricii</name>
    <dbReference type="NCBI Taxonomy" id="69395"/>
    <lineage>
        <taxon>Bacteria</taxon>
        <taxon>Pseudomonadati</taxon>
        <taxon>Pseudomonadota</taxon>
        <taxon>Alphaproteobacteria</taxon>
        <taxon>Caulobacterales</taxon>
        <taxon>Caulobacteraceae</taxon>
        <taxon>Caulobacter</taxon>
    </lineage>
</organism>
<dbReference type="InterPro" id="IPR005584">
    <property type="entry name" value="DNA_gyrase_inhibitor_YacG"/>
</dbReference>
<accession>A0A0N7JHB0</accession>
<dbReference type="PANTHER" id="PTHR36150">
    <property type="entry name" value="DNA GYRASE INHIBITOR YACG"/>
    <property type="match status" value="1"/>
</dbReference>
<reference evidence="4 5" key="1">
    <citation type="submission" date="2015-10" db="EMBL/GenBank/DDBJ databases">
        <title>Conservation of the essential genome among Caulobacter and Brevundimonas species.</title>
        <authorList>
            <person name="Scott D."/>
            <person name="Ely B."/>
        </authorList>
    </citation>
    <scope>NUCLEOTIDE SEQUENCE [LARGE SCALE GENOMIC DNA]</scope>
    <source>
        <strain evidence="4 5">CB4</strain>
    </source>
</reference>
<keyword evidence="2 3" id="KW-0862">Zinc</keyword>
<protein>
    <recommendedName>
        <fullName evidence="3">DNA gyrase inhibitor YacG</fullName>
    </recommendedName>
</protein>
<dbReference type="PANTHER" id="PTHR36150:SF1">
    <property type="entry name" value="DNA GYRASE INHIBITOR YACG"/>
    <property type="match status" value="1"/>
</dbReference>
<evidence type="ECO:0000256" key="3">
    <source>
        <dbReference type="HAMAP-Rule" id="MF_00649"/>
    </source>
</evidence>